<evidence type="ECO:0000256" key="3">
    <source>
        <dbReference type="ARBA" id="ARBA00022729"/>
    </source>
</evidence>
<dbReference type="InterPro" id="IPR004872">
    <property type="entry name" value="Lipoprotein_NlpA"/>
</dbReference>
<evidence type="ECO:0000256" key="6">
    <source>
        <dbReference type="ARBA" id="ARBA00023288"/>
    </source>
</evidence>
<organism evidence="7 8">
    <name type="scientific">Bifidobacterium mongoliense</name>
    <dbReference type="NCBI Taxonomy" id="518643"/>
    <lineage>
        <taxon>Bacteria</taxon>
        <taxon>Bacillati</taxon>
        <taxon>Actinomycetota</taxon>
        <taxon>Actinomycetes</taxon>
        <taxon>Bifidobacteriales</taxon>
        <taxon>Bifidobacteriaceae</taxon>
        <taxon>Bifidobacterium</taxon>
    </lineage>
</organism>
<dbReference type="EMBL" id="QRAJ01000001">
    <property type="protein sequence ID" value="ROT87492.1"/>
    <property type="molecule type" value="Genomic_DNA"/>
</dbReference>
<evidence type="ECO:0000256" key="1">
    <source>
        <dbReference type="ARBA" id="ARBA00004635"/>
    </source>
</evidence>
<accession>A0A423UFK6</accession>
<evidence type="ECO:0000256" key="2">
    <source>
        <dbReference type="ARBA" id="ARBA00008973"/>
    </source>
</evidence>
<evidence type="ECO:0000313" key="8">
    <source>
        <dbReference type="Proteomes" id="UP000285266"/>
    </source>
</evidence>
<comment type="caution">
    <text evidence="7">The sequence shown here is derived from an EMBL/GenBank/DDBJ whole genome shotgun (WGS) entry which is preliminary data.</text>
</comment>
<comment type="subcellular location">
    <subcellularLocation>
        <location evidence="1">Membrane</location>
        <topology evidence="1">Lipid-anchor</topology>
    </subcellularLocation>
</comment>
<name>A0A423UFK6_9BIFI</name>
<dbReference type="Pfam" id="PF03180">
    <property type="entry name" value="Lipoprotein_9"/>
    <property type="match status" value="1"/>
</dbReference>
<proteinExistence type="inferred from homology"/>
<dbReference type="Proteomes" id="UP000285266">
    <property type="component" value="Unassembled WGS sequence"/>
</dbReference>
<keyword evidence="6 7" id="KW-0449">Lipoprotein</keyword>
<comment type="similarity">
    <text evidence="2">Belongs to the NlpA lipoprotein family.</text>
</comment>
<sequence>MIGRIRPLMHGSIGRAGDDRHPWMPHEIGERKHTMTSTYETSTAHRSASAGRGPLARWVKRLTAVTAAVVAFGTGLSACGASSASKDTLTQTGGHTKVVVGVCPGPYGEMVEDVLAPLLKEHGYTLTTKLFNDYVQPNKALDSGSIQANLFQHINYLRKFSADNHLDIVSLGQVPTLGLGVYSNKYTKLSQIPDGATVSIASDASNLARSLGVLQRNGLITVKGDVDDTKATVNDIATNPKHLKLKTIDAAQLARSLANVDVSLVPGNFAWAAKLKPSAALAVERQSAGVINVVAVRKADAKTPFAKEVKRLLVSQEFKDKIAHSKFADFGKPTTW</sequence>
<evidence type="ECO:0000313" key="7">
    <source>
        <dbReference type="EMBL" id="ROT87492.1"/>
    </source>
</evidence>
<evidence type="ECO:0000256" key="4">
    <source>
        <dbReference type="ARBA" id="ARBA00023136"/>
    </source>
</evidence>
<dbReference type="Gene3D" id="3.40.190.10">
    <property type="entry name" value="Periplasmic binding protein-like II"/>
    <property type="match status" value="2"/>
</dbReference>
<dbReference type="PANTHER" id="PTHR30429:SF0">
    <property type="entry name" value="METHIONINE-BINDING LIPOPROTEIN METQ"/>
    <property type="match status" value="1"/>
</dbReference>
<dbReference type="AlphaFoldDB" id="A0A423UFK6"/>
<gene>
    <name evidence="7" type="ORF">BMONG18_0032</name>
</gene>
<reference evidence="7 8" key="1">
    <citation type="submission" date="2018-07" db="EMBL/GenBank/DDBJ databases">
        <title>The role of parmesan cheese in vectoring bovine microbiota.</title>
        <authorList>
            <person name="Lugli G.A."/>
            <person name="Milani C."/>
        </authorList>
    </citation>
    <scope>NUCLEOTIDE SEQUENCE [LARGE SCALE GENOMIC DNA]</scope>
    <source>
        <strain evidence="7 8">BMONG18</strain>
    </source>
</reference>
<protein>
    <submittedName>
        <fullName evidence="7">NLPA lipoprotein</fullName>
    </submittedName>
</protein>
<keyword evidence="4" id="KW-0472">Membrane</keyword>
<evidence type="ECO:0000256" key="5">
    <source>
        <dbReference type="ARBA" id="ARBA00023139"/>
    </source>
</evidence>
<keyword evidence="5" id="KW-0564">Palmitate</keyword>
<keyword evidence="3" id="KW-0732">Signal</keyword>
<dbReference type="PANTHER" id="PTHR30429">
    <property type="entry name" value="D-METHIONINE-BINDING LIPOPROTEIN METQ"/>
    <property type="match status" value="1"/>
</dbReference>
<dbReference type="GO" id="GO:0016020">
    <property type="term" value="C:membrane"/>
    <property type="evidence" value="ECO:0007669"/>
    <property type="project" value="UniProtKB-SubCell"/>
</dbReference>
<dbReference type="SUPFAM" id="SSF53850">
    <property type="entry name" value="Periplasmic binding protein-like II"/>
    <property type="match status" value="1"/>
</dbReference>